<dbReference type="EMBL" id="JACAZI010000006">
    <property type="protein sequence ID" value="KAF7358171.1"/>
    <property type="molecule type" value="Genomic_DNA"/>
</dbReference>
<dbReference type="AlphaFoldDB" id="A0A8H6YGA1"/>
<evidence type="ECO:0000259" key="1">
    <source>
        <dbReference type="Pfam" id="PF20231"/>
    </source>
</evidence>
<name>A0A8H6YGA1_9AGAR</name>
<dbReference type="InterPro" id="IPR046496">
    <property type="entry name" value="DUF6589"/>
</dbReference>
<dbReference type="Proteomes" id="UP000620124">
    <property type="component" value="Unassembled WGS sequence"/>
</dbReference>
<organism evidence="2 3">
    <name type="scientific">Mycena venus</name>
    <dbReference type="NCBI Taxonomy" id="2733690"/>
    <lineage>
        <taxon>Eukaryota</taxon>
        <taxon>Fungi</taxon>
        <taxon>Dikarya</taxon>
        <taxon>Basidiomycota</taxon>
        <taxon>Agaricomycotina</taxon>
        <taxon>Agaricomycetes</taxon>
        <taxon>Agaricomycetidae</taxon>
        <taxon>Agaricales</taxon>
        <taxon>Marasmiineae</taxon>
        <taxon>Mycenaceae</taxon>
        <taxon>Mycena</taxon>
    </lineage>
</organism>
<dbReference type="OrthoDB" id="3203379at2759"/>
<sequence length="196" mass="22513">MAVANSIHKQYLGTSAVIGSLCQAFDVLKRKGLITQSTKGPFWHNLDEAIHHISEAHFRASWLDIGKVKKLADLKSKSPRELRNLAERLFCKYASREALNEIEEMDRADRDRIYQQWTMFNIDVLPYLNLRETIKAGDIGRIEDLLPTLLFRFAGGGNPKYTIEILELFQGLHREWPEVLRYADPLIILPSFSSTV</sequence>
<dbReference type="Pfam" id="PF20231">
    <property type="entry name" value="DUF6589"/>
    <property type="match status" value="1"/>
</dbReference>
<reference evidence="2" key="1">
    <citation type="submission" date="2020-05" db="EMBL/GenBank/DDBJ databases">
        <title>Mycena genomes resolve the evolution of fungal bioluminescence.</title>
        <authorList>
            <person name="Tsai I.J."/>
        </authorList>
    </citation>
    <scope>NUCLEOTIDE SEQUENCE</scope>
    <source>
        <strain evidence="2">CCC161011</strain>
    </source>
</reference>
<accession>A0A8H6YGA1</accession>
<keyword evidence="3" id="KW-1185">Reference proteome</keyword>
<gene>
    <name evidence="2" type="ORF">MVEN_00865500</name>
</gene>
<feature type="domain" description="DUF6589" evidence="1">
    <location>
        <begin position="1"/>
        <end position="182"/>
    </location>
</feature>
<proteinExistence type="predicted"/>
<evidence type="ECO:0000313" key="2">
    <source>
        <dbReference type="EMBL" id="KAF7358171.1"/>
    </source>
</evidence>
<evidence type="ECO:0000313" key="3">
    <source>
        <dbReference type="Proteomes" id="UP000620124"/>
    </source>
</evidence>
<comment type="caution">
    <text evidence="2">The sequence shown here is derived from an EMBL/GenBank/DDBJ whole genome shotgun (WGS) entry which is preliminary data.</text>
</comment>
<protein>
    <recommendedName>
        <fullName evidence="1">DUF6589 domain-containing protein</fullName>
    </recommendedName>
</protein>